<dbReference type="GO" id="GO:0005524">
    <property type="term" value="F:ATP binding"/>
    <property type="evidence" value="ECO:0007669"/>
    <property type="project" value="UniProtKB-KW"/>
</dbReference>
<protein>
    <submittedName>
        <fullName evidence="3">ATP-binding protein</fullName>
    </submittedName>
</protein>
<dbReference type="Pfam" id="PF13581">
    <property type="entry name" value="HATPase_c_2"/>
    <property type="match status" value="1"/>
</dbReference>
<reference evidence="3 4" key="1">
    <citation type="submission" date="2020-03" db="EMBL/GenBank/DDBJ databases">
        <title>WGS of actinomycetes isolated from Thailand.</title>
        <authorList>
            <person name="Thawai C."/>
        </authorList>
    </citation>
    <scope>NUCLEOTIDE SEQUENCE [LARGE SCALE GENOMIC DNA]</scope>
    <source>
        <strain evidence="3 4">PRB2-1</strain>
    </source>
</reference>
<evidence type="ECO:0000259" key="2">
    <source>
        <dbReference type="Pfam" id="PF13581"/>
    </source>
</evidence>
<feature type="domain" description="Histidine kinase/HSP90-like ATPase" evidence="2">
    <location>
        <begin position="28"/>
        <end position="122"/>
    </location>
</feature>
<dbReference type="RefSeq" id="WP_167986506.1">
    <property type="nucleotide sequence ID" value="NZ_JAATEJ010000032.1"/>
</dbReference>
<evidence type="ECO:0000313" key="4">
    <source>
        <dbReference type="Proteomes" id="UP000734511"/>
    </source>
</evidence>
<evidence type="ECO:0000313" key="3">
    <source>
        <dbReference type="EMBL" id="NJP47677.1"/>
    </source>
</evidence>
<keyword evidence="1" id="KW-0808">Transferase</keyword>
<dbReference type="InterPro" id="IPR003594">
    <property type="entry name" value="HATPase_dom"/>
</dbReference>
<dbReference type="Gene3D" id="3.30.565.10">
    <property type="entry name" value="Histidine kinase-like ATPase, C-terminal domain"/>
    <property type="match status" value="1"/>
</dbReference>
<dbReference type="InterPro" id="IPR036890">
    <property type="entry name" value="HATPase_C_sf"/>
</dbReference>
<gene>
    <name evidence="3" type="ORF">HCN08_30360</name>
</gene>
<comment type="caution">
    <text evidence="3">The sequence shown here is derived from an EMBL/GenBank/DDBJ whole genome shotgun (WGS) entry which is preliminary data.</text>
</comment>
<proteinExistence type="predicted"/>
<dbReference type="PANTHER" id="PTHR35526">
    <property type="entry name" value="ANTI-SIGMA-F FACTOR RSBW-RELATED"/>
    <property type="match status" value="1"/>
</dbReference>
<evidence type="ECO:0000256" key="1">
    <source>
        <dbReference type="ARBA" id="ARBA00022527"/>
    </source>
</evidence>
<keyword evidence="1" id="KW-0418">Kinase</keyword>
<dbReference type="PANTHER" id="PTHR35526:SF3">
    <property type="entry name" value="ANTI-SIGMA-F FACTOR RSBW"/>
    <property type="match status" value="1"/>
</dbReference>
<keyword evidence="1" id="KW-0723">Serine/threonine-protein kinase</keyword>
<keyword evidence="3" id="KW-0547">Nucleotide-binding</keyword>
<organism evidence="3 4">
    <name type="scientific">Actinacidiphila epipremni</name>
    <dbReference type="NCBI Taxonomy" id="2053013"/>
    <lineage>
        <taxon>Bacteria</taxon>
        <taxon>Bacillati</taxon>
        <taxon>Actinomycetota</taxon>
        <taxon>Actinomycetes</taxon>
        <taxon>Kitasatosporales</taxon>
        <taxon>Streptomycetaceae</taxon>
        <taxon>Actinacidiphila</taxon>
    </lineage>
</organism>
<dbReference type="CDD" id="cd16936">
    <property type="entry name" value="HATPase_RsbW-like"/>
    <property type="match status" value="1"/>
</dbReference>
<name>A0ABX0ZY49_9ACTN</name>
<dbReference type="InterPro" id="IPR050267">
    <property type="entry name" value="Anti-sigma-factor_SerPK"/>
</dbReference>
<dbReference type="Proteomes" id="UP000734511">
    <property type="component" value="Unassembled WGS sequence"/>
</dbReference>
<keyword evidence="3" id="KW-0067">ATP-binding</keyword>
<sequence length="143" mass="15111">MSNNSRSPELDAPARRFSVQLPSTRRGAQRARLLAVAKLTGWGLPPKVAAHIVAELAANAALHGRVPGREFRLTLDADAPGVLRIEVTDARADRLPAIPRAGEPEAESGRGLLLVAALSARWGVTSGPFPTKTVWAEVEVPGA</sequence>
<dbReference type="EMBL" id="JAATEJ010000032">
    <property type="protein sequence ID" value="NJP47677.1"/>
    <property type="molecule type" value="Genomic_DNA"/>
</dbReference>
<accession>A0ABX0ZY49</accession>
<keyword evidence="4" id="KW-1185">Reference proteome</keyword>